<evidence type="ECO:0000313" key="1">
    <source>
        <dbReference type="EMBL" id="KAK8947560.1"/>
    </source>
</evidence>
<organism evidence="1 2">
    <name type="scientific">Platanthera guangdongensis</name>
    <dbReference type="NCBI Taxonomy" id="2320717"/>
    <lineage>
        <taxon>Eukaryota</taxon>
        <taxon>Viridiplantae</taxon>
        <taxon>Streptophyta</taxon>
        <taxon>Embryophyta</taxon>
        <taxon>Tracheophyta</taxon>
        <taxon>Spermatophyta</taxon>
        <taxon>Magnoliopsida</taxon>
        <taxon>Liliopsida</taxon>
        <taxon>Asparagales</taxon>
        <taxon>Orchidaceae</taxon>
        <taxon>Orchidoideae</taxon>
        <taxon>Orchideae</taxon>
        <taxon>Orchidinae</taxon>
        <taxon>Platanthera</taxon>
    </lineage>
</organism>
<gene>
    <name evidence="1" type="ORF">KSP40_PGU014807</name>
</gene>
<sequence>MILLSWDLEGVPGRVSVSVLRRQPPGSLYRSPQLFQKLWPFMQADVNHSNALGIIKQIIDGSLASGRSYLKQVLVSHFMFDSMRQSSSGSSVQ</sequence>
<name>A0ABR2LQ07_9ASPA</name>
<keyword evidence="2" id="KW-1185">Reference proteome</keyword>
<dbReference type="EMBL" id="JBBWWR010000016">
    <property type="protein sequence ID" value="KAK8947560.1"/>
    <property type="molecule type" value="Genomic_DNA"/>
</dbReference>
<comment type="caution">
    <text evidence="1">The sequence shown here is derived from an EMBL/GenBank/DDBJ whole genome shotgun (WGS) entry which is preliminary data.</text>
</comment>
<dbReference type="Proteomes" id="UP001412067">
    <property type="component" value="Unassembled WGS sequence"/>
</dbReference>
<evidence type="ECO:0000313" key="2">
    <source>
        <dbReference type="Proteomes" id="UP001412067"/>
    </source>
</evidence>
<accession>A0ABR2LQ07</accession>
<proteinExistence type="predicted"/>
<reference evidence="1 2" key="1">
    <citation type="journal article" date="2022" name="Nat. Plants">
        <title>Genomes of leafy and leafless Platanthera orchids illuminate the evolution of mycoheterotrophy.</title>
        <authorList>
            <person name="Li M.H."/>
            <person name="Liu K.W."/>
            <person name="Li Z."/>
            <person name="Lu H.C."/>
            <person name="Ye Q.L."/>
            <person name="Zhang D."/>
            <person name="Wang J.Y."/>
            <person name="Li Y.F."/>
            <person name="Zhong Z.M."/>
            <person name="Liu X."/>
            <person name="Yu X."/>
            <person name="Liu D.K."/>
            <person name="Tu X.D."/>
            <person name="Liu B."/>
            <person name="Hao Y."/>
            <person name="Liao X.Y."/>
            <person name="Jiang Y.T."/>
            <person name="Sun W.H."/>
            <person name="Chen J."/>
            <person name="Chen Y.Q."/>
            <person name="Ai Y."/>
            <person name="Zhai J.W."/>
            <person name="Wu S.S."/>
            <person name="Zhou Z."/>
            <person name="Hsiao Y.Y."/>
            <person name="Wu W.L."/>
            <person name="Chen Y.Y."/>
            <person name="Lin Y.F."/>
            <person name="Hsu J.L."/>
            <person name="Li C.Y."/>
            <person name="Wang Z.W."/>
            <person name="Zhao X."/>
            <person name="Zhong W.Y."/>
            <person name="Ma X.K."/>
            <person name="Ma L."/>
            <person name="Huang J."/>
            <person name="Chen G.Z."/>
            <person name="Huang M.Z."/>
            <person name="Huang L."/>
            <person name="Peng D.H."/>
            <person name="Luo Y.B."/>
            <person name="Zou S.Q."/>
            <person name="Chen S.P."/>
            <person name="Lan S."/>
            <person name="Tsai W.C."/>
            <person name="Van de Peer Y."/>
            <person name="Liu Z.J."/>
        </authorList>
    </citation>
    <scope>NUCLEOTIDE SEQUENCE [LARGE SCALE GENOMIC DNA]</scope>
    <source>
        <strain evidence="1">Lor288</strain>
    </source>
</reference>
<protein>
    <submittedName>
        <fullName evidence="1">Uncharacterized protein</fullName>
    </submittedName>
</protein>